<evidence type="ECO:0000313" key="4">
    <source>
        <dbReference type="Proteomes" id="UP000317288"/>
    </source>
</evidence>
<protein>
    <submittedName>
        <fullName evidence="3">Uncharacterized protein</fullName>
    </submittedName>
</protein>
<evidence type="ECO:0000256" key="1">
    <source>
        <dbReference type="SAM" id="MobiDB-lite"/>
    </source>
</evidence>
<evidence type="ECO:0000256" key="2">
    <source>
        <dbReference type="SAM" id="SignalP"/>
    </source>
</evidence>
<dbReference type="RefSeq" id="WP_144812197.1">
    <property type="nucleotide sequence ID" value="NZ_VNFE01000004.1"/>
</dbReference>
<comment type="caution">
    <text evidence="3">The sequence shown here is derived from an EMBL/GenBank/DDBJ whole genome shotgun (WGS) entry which is preliminary data.</text>
</comment>
<feature type="signal peptide" evidence="2">
    <location>
        <begin position="1"/>
        <end position="21"/>
    </location>
</feature>
<sequence length="59" mass="6355">MKMLYAALIIALTLTSGVALAERGSGEDNRIISPESTSTKQQDSEIQKFSPSEVLARNS</sequence>
<dbReference type="EMBL" id="VNFE01000004">
    <property type="protein sequence ID" value="TVU89160.1"/>
    <property type="molecule type" value="Genomic_DNA"/>
</dbReference>
<name>A0A558J689_9GAMM</name>
<gene>
    <name evidence="3" type="ORF">FQP89_14215</name>
</gene>
<evidence type="ECO:0000313" key="3">
    <source>
        <dbReference type="EMBL" id="TVU89160.1"/>
    </source>
</evidence>
<feature type="region of interest" description="Disordered" evidence="1">
    <location>
        <begin position="24"/>
        <end position="59"/>
    </location>
</feature>
<reference evidence="3 4" key="1">
    <citation type="submission" date="2019-07" db="EMBL/GenBank/DDBJ databases">
        <title>Diversity of Bacteria from Kongsfjorden, Arctic.</title>
        <authorList>
            <person name="Yu Y."/>
        </authorList>
    </citation>
    <scope>NUCLEOTIDE SEQUENCE [LARGE SCALE GENOMIC DNA]</scope>
    <source>
        <strain evidence="3 4">SM1922</strain>
    </source>
</reference>
<keyword evidence="2" id="KW-0732">Signal</keyword>
<dbReference type="AlphaFoldDB" id="A0A558J689"/>
<dbReference type="Proteomes" id="UP000317288">
    <property type="component" value="Unassembled WGS sequence"/>
</dbReference>
<feature type="chain" id="PRO_5022246214" evidence="2">
    <location>
        <begin position="22"/>
        <end position="59"/>
    </location>
</feature>
<organism evidence="3 4">
    <name type="scientific">Vreelandella titanicae</name>
    <dbReference type="NCBI Taxonomy" id="664683"/>
    <lineage>
        <taxon>Bacteria</taxon>
        <taxon>Pseudomonadati</taxon>
        <taxon>Pseudomonadota</taxon>
        <taxon>Gammaproteobacteria</taxon>
        <taxon>Oceanospirillales</taxon>
        <taxon>Halomonadaceae</taxon>
        <taxon>Vreelandella</taxon>
    </lineage>
</organism>
<proteinExistence type="predicted"/>
<accession>A0A558J689</accession>